<dbReference type="NCBIfam" id="TIGR01620">
    <property type="entry name" value="hyp_HI0043"/>
    <property type="match status" value="1"/>
</dbReference>
<dbReference type="RefSeq" id="WP_266284124.1">
    <property type="nucleotide sequence ID" value="NZ_JAPKNF010000004.1"/>
</dbReference>
<feature type="compositionally biased region" description="Basic and acidic residues" evidence="8">
    <location>
        <begin position="29"/>
        <end position="40"/>
    </location>
</feature>
<comment type="caution">
    <text evidence="10">The sequence shown here is derived from an EMBL/GenBank/DDBJ whole genome shotgun (WGS) entry which is preliminary data.</text>
</comment>
<dbReference type="Proteomes" id="UP001223743">
    <property type="component" value="Unassembled WGS sequence"/>
</dbReference>
<accession>A0ABU0MCB0</accession>
<dbReference type="InterPro" id="IPR021147">
    <property type="entry name" value="DUF697"/>
</dbReference>
<evidence type="ECO:0000256" key="1">
    <source>
        <dbReference type="ARBA" id="ARBA00004429"/>
    </source>
</evidence>
<keyword evidence="3" id="KW-1003">Cell membrane</keyword>
<keyword evidence="11" id="KW-1185">Reference proteome</keyword>
<dbReference type="EMBL" id="JAUSWJ010000001">
    <property type="protein sequence ID" value="MDQ0518552.1"/>
    <property type="molecule type" value="Genomic_DNA"/>
</dbReference>
<organism evidence="10 11">
    <name type="scientific">Kaistia geumhonensis</name>
    <dbReference type="NCBI Taxonomy" id="410839"/>
    <lineage>
        <taxon>Bacteria</taxon>
        <taxon>Pseudomonadati</taxon>
        <taxon>Pseudomonadota</taxon>
        <taxon>Alphaproteobacteria</taxon>
        <taxon>Hyphomicrobiales</taxon>
        <taxon>Kaistiaceae</taxon>
        <taxon>Kaistia</taxon>
    </lineage>
</organism>
<evidence type="ECO:0000313" key="10">
    <source>
        <dbReference type="EMBL" id="MDQ0518552.1"/>
    </source>
</evidence>
<evidence type="ECO:0000256" key="2">
    <source>
        <dbReference type="ARBA" id="ARBA00008255"/>
    </source>
</evidence>
<evidence type="ECO:0000256" key="3">
    <source>
        <dbReference type="ARBA" id="ARBA00022475"/>
    </source>
</evidence>
<evidence type="ECO:0000256" key="5">
    <source>
        <dbReference type="ARBA" id="ARBA00022692"/>
    </source>
</evidence>
<comment type="similarity">
    <text evidence="2">Belongs to the UPF0283 family.</text>
</comment>
<feature type="transmembrane region" description="Helical" evidence="9">
    <location>
        <begin position="60"/>
        <end position="78"/>
    </location>
</feature>
<evidence type="ECO:0000256" key="9">
    <source>
        <dbReference type="SAM" id="Phobius"/>
    </source>
</evidence>
<proteinExistence type="inferred from homology"/>
<dbReference type="PANTHER" id="PTHR39342">
    <property type="entry name" value="UPF0283 MEMBRANE PROTEIN YCJF"/>
    <property type="match status" value="1"/>
</dbReference>
<comment type="subcellular location">
    <subcellularLocation>
        <location evidence="1">Cell inner membrane</location>
        <topology evidence="1">Multi-pass membrane protein</topology>
    </subcellularLocation>
</comment>
<feature type="region of interest" description="Disordered" evidence="8">
    <location>
        <begin position="20"/>
        <end position="43"/>
    </location>
</feature>
<reference evidence="10 11" key="1">
    <citation type="submission" date="2023-07" db="EMBL/GenBank/DDBJ databases">
        <title>Genomic Encyclopedia of Type Strains, Phase IV (KMG-IV): sequencing the most valuable type-strain genomes for metagenomic binning, comparative biology and taxonomic classification.</title>
        <authorList>
            <person name="Goeker M."/>
        </authorList>
    </citation>
    <scope>NUCLEOTIDE SEQUENCE [LARGE SCALE GENOMIC DNA]</scope>
    <source>
        <strain evidence="10 11">B1-1</strain>
    </source>
</reference>
<feature type="transmembrane region" description="Helical" evidence="9">
    <location>
        <begin position="90"/>
        <end position="111"/>
    </location>
</feature>
<keyword evidence="4" id="KW-0997">Cell inner membrane</keyword>
<gene>
    <name evidence="10" type="ORF">QO015_004165</name>
</gene>
<evidence type="ECO:0000256" key="8">
    <source>
        <dbReference type="SAM" id="MobiDB-lite"/>
    </source>
</evidence>
<keyword evidence="7 9" id="KW-0472">Membrane</keyword>
<evidence type="ECO:0000256" key="6">
    <source>
        <dbReference type="ARBA" id="ARBA00022989"/>
    </source>
</evidence>
<dbReference type="PANTHER" id="PTHR39342:SF1">
    <property type="entry name" value="UPF0283 MEMBRANE PROTEIN YCJF"/>
    <property type="match status" value="1"/>
</dbReference>
<dbReference type="Pfam" id="PF05128">
    <property type="entry name" value="DUF697"/>
    <property type="match status" value="1"/>
</dbReference>
<evidence type="ECO:0000256" key="4">
    <source>
        <dbReference type="ARBA" id="ARBA00022519"/>
    </source>
</evidence>
<dbReference type="InterPro" id="IPR006507">
    <property type="entry name" value="UPF0283"/>
</dbReference>
<keyword evidence="6 9" id="KW-1133">Transmembrane helix</keyword>
<protein>
    <submittedName>
        <fullName evidence="10">Membrane protein</fullName>
    </submittedName>
</protein>
<keyword evidence="5 9" id="KW-0812">Transmembrane</keyword>
<evidence type="ECO:0000313" key="11">
    <source>
        <dbReference type="Proteomes" id="UP001223743"/>
    </source>
</evidence>
<evidence type="ECO:0000256" key="7">
    <source>
        <dbReference type="ARBA" id="ARBA00023136"/>
    </source>
</evidence>
<sequence length="340" mass="36197">MTSEPPRRPAAFRLDEARVTDDPEAAVRPSDRPVVLREPDDLPPPVELPRQRRRIRWADILFSGLGVLVTLGVGLAIDRLIRDLFARADWLGWVAVAAAGAALIAVVAIAAREIAGLARLRHINRLRDDAAAAARRDDGKAARGVIRELADLYKDRPETAKGRAALAAHAQEIIDGRDLMGLAEHEILAAFDTAAKSLVLSTAKRVTVVTAISPRAAVDVLFVLISALRLIRQLGQLYGGRPGTLGFLRLARLVVGHLAVTGGMAAGDSLVQQVLGHGLAARLSARLGEGVVNGILTARVGIAAIDVCRPLPFLAEKPPAMADFIAELARINPGKARGED</sequence>
<name>A0ABU0MCB0_9HYPH</name>